<organism evidence="2 3">
    <name type="scientific">Holothuria leucospilota</name>
    <name type="common">Black long sea cucumber</name>
    <name type="synonym">Mertensiothuria leucospilota</name>
    <dbReference type="NCBI Taxonomy" id="206669"/>
    <lineage>
        <taxon>Eukaryota</taxon>
        <taxon>Metazoa</taxon>
        <taxon>Echinodermata</taxon>
        <taxon>Eleutherozoa</taxon>
        <taxon>Echinozoa</taxon>
        <taxon>Holothuroidea</taxon>
        <taxon>Aspidochirotacea</taxon>
        <taxon>Aspidochirotida</taxon>
        <taxon>Holothuriidae</taxon>
        <taxon>Holothuria</taxon>
    </lineage>
</organism>
<dbReference type="Proteomes" id="UP001152320">
    <property type="component" value="Chromosome 1"/>
</dbReference>
<dbReference type="EMBL" id="JAIZAY010000001">
    <property type="protein sequence ID" value="KAJ8048383.1"/>
    <property type="molecule type" value="Genomic_DNA"/>
</dbReference>
<comment type="caution">
    <text evidence="2">The sequence shown here is derived from an EMBL/GenBank/DDBJ whole genome shotgun (WGS) entry which is preliminary data.</text>
</comment>
<evidence type="ECO:0000256" key="1">
    <source>
        <dbReference type="SAM" id="MobiDB-lite"/>
    </source>
</evidence>
<reference evidence="2" key="1">
    <citation type="submission" date="2021-10" db="EMBL/GenBank/DDBJ databases">
        <title>Tropical sea cucumber genome reveals ecological adaptation and Cuvierian tubules defense mechanism.</title>
        <authorList>
            <person name="Chen T."/>
        </authorList>
    </citation>
    <scope>NUCLEOTIDE SEQUENCE</scope>
    <source>
        <strain evidence="2">Nanhai2018</strain>
        <tissue evidence="2">Muscle</tissue>
    </source>
</reference>
<evidence type="ECO:0000313" key="2">
    <source>
        <dbReference type="EMBL" id="KAJ8048383.1"/>
    </source>
</evidence>
<feature type="region of interest" description="Disordered" evidence="1">
    <location>
        <begin position="1"/>
        <end position="22"/>
    </location>
</feature>
<protein>
    <submittedName>
        <fullName evidence="2">Uncharacterized protein</fullName>
    </submittedName>
</protein>
<sequence>MVTTTNRLRAKSTTRSTSSKLASEDKFLLVSKFNSVTSAYEPVQRKIEFTTQ</sequence>
<proteinExistence type="predicted"/>
<name>A0A9Q1CPB3_HOLLE</name>
<gene>
    <name evidence="2" type="ORF">HOLleu_00672</name>
</gene>
<evidence type="ECO:0000313" key="3">
    <source>
        <dbReference type="Proteomes" id="UP001152320"/>
    </source>
</evidence>
<feature type="compositionally biased region" description="Low complexity" evidence="1">
    <location>
        <begin position="11"/>
        <end position="21"/>
    </location>
</feature>
<dbReference type="AlphaFoldDB" id="A0A9Q1CPB3"/>
<accession>A0A9Q1CPB3</accession>
<keyword evidence="3" id="KW-1185">Reference proteome</keyword>